<dbReference type="EMBL" id="ACZI02000001">
    <property type="protein sequence ID" value="ERG69414.1"/>
    <property type="molecule type" value="Genomic_DNA"/>
</dbReference>
<dbReference type="InterPro" id="IPR036689">
    <property type="entry name" value="ESAT-6-like_sf"/>
</dbReference>
<reference evidence="1 2" key="1">
    <citation type="journal article" date="2011" name="Stand. Genomic Sci.">
        <title>High quality draft genome sequence of Segniliparus rugosus CDC 945(T)= (ATCC BAA-974(T)).</title>
        <authorList>
            <person name="Earl A.M."/>
            <person name="Desjardins C.A."/>
            <person name="Fitzgerald M.G."/>
            <person name="Arachchi H.M."/>
            <person name="Zeng Q."/>
            <person name="Mehta T."/>
            <person name="Griggs A."/>
            <person name="Birren B.W."/>
            <person name="Toney N.C."/>
            <person name="Carr J."/>
            <person name="Posey J."/>
            <person name="Butler W.R."/>
        </authorList>
    </citation>
    <scope>NUCLEOTIDE SEQUENCE [LARGE SCALE GENOMIC DNA]</scope>
    <source>
        <strain evidence="2">ATCC BAA-974 / DSM 45345 / CCUG 50838 / CIP 108380 / JCM 13579 / CDC 945</strain>
    </source>
</reference>
<dbReference type="OrthoDB" id="2695555at2"/>
<sequence length="223" mass="23639">MGQDYAHFAIDQVNRVIHWATRAGMTLIKEEMDFLGSIIGRPDLVQAATEAVGGTALNELSYAGQGLRTSTDNLKGFWGGVGCTAAIEYLGKLLGANDAVSQTLKNTAKALGELNDELADGLGAAANFIQNCAITLERCEASISQRFGDIKNTIGFGAGISSDIHNALAELHGHLSKLTDSIKDTSKRARATFNSALQTVAEFQVPSSISDVATKGNWEPVPR</sequence>
<gene>
    <name evidence="1" type="ORF">HMPREF9336_04110</name>
</gene>
<proteinExistence type="predicted"/>
<evidence type="ECO:0000313" key="1">
    <source>
        <dbReference type="EMBL" id="ERG69414.1"/>
    </source>
</evidence>
<dbReference type="SUPFAM" id="SSF140453">
    <property type="entry name" value="EsxAB dimer-like"/>
    <property type="match status" value="1"/>
</dbReference>
<dbReference type="STRING" id="679197.HMPREF9336_04110"/>
<protein>
    <submittedName>
        <fullName evidence="1">Uncharacterized protein</fullName>
    </submittedName>
</protein>
<dbReference type="Proteomes" id="UP000004816">
    <property type="component" value="Unassembled WGS sequence"/>
</dbReference>
<dbReference type="HOGENOM" id="CLU_1239433_0_0_11"/>
<dbReference type="RefSeq" id="WP_021030035.1">
    <property type="nucleotide sequence ID" value="NZ_KI391953.1"/>
</dbReference>
<organism evidence="1 2">
    <name type="scientific">Segniliparus rugosus (strain ATCC BAA-974 / DSM 45345 / CCUG 50838 / CIP 108380 / JCM 13579 / CDC 945)</name>
    <dbReference type="NCBI Taxonomy" id="679197"/>
    <lineage>
        <taxon>Bacteria</taxon>
        <taxon>Bacillati</taxon>
        <taxon>Actinomycetota</taxon>
        <taxon>Actinomycetes</taxon>
        <taxon>Mycobacteriales</taxon>
        <taxon>Segniliparaceae</taxon>
        <taxon>Segniliparus</taxon>
    </lineage>
</organism>
<name>U1N5K1_SEGRC</name>
<evidence type="ECO:0000313" key="2">
    <source>
        <dbReference type="Proteomes" id="UP000004816"/>
    </source>
</evidence>
<accession>U1N5K1</accession>
<dbReference type="AlphaFoldDB" id="U1N5K1"/>
<comment type="caution">
    <text evidence="1">The sequence shown here is derived from an EMBL/GenBank/DDBJ whole genome shotgun (WGS) entry which is preliminary data.</text>
</comment>
<keyword evidence="2" id="KW-1185">Reference proteome</keyword>